<evidence type="ECO:0000313" key="3">
    <source>
        <dbReference type="EMBL" id="QPC47689.1"/>
    </source>
</evidence>
<feature type="compositionally biased region" description="Basic and acidic residues" evidence="1">
    <location>
        <begin position="51"/>
        <end position="66"/>
    </location>
</feature>
<feature type="compositionally biased region" description="Polar residues" evidence="1">
    <location>
        <begin position="32"/>
        <end position="50"/>
    </location>
</feature>
<keyword evidence="2" id="KW-0472">Membrane</keyword>
<proteinExistence type="predicted"/>
<organism evidence="3 4">
    <name type="scientific">Mangrovibacillus cuniculi</name>
    <dbReference type="NCBI Taxonomy" id="2593652"/>
    <lineage>
        <taxon>Bacteria</taxon>
        <taxon>Bacillati</taxon>
        <taxon>Bacillota</taxon>
        <taxon>Bacilli</taxon>
        <taxon>Bacillales</taxon>
        <taxon>Bacillaceae</taxon>
        <taxon>Mangrovibacillus</taxon>
    </lineage>
</organism>
<reference evidence="3 4" key="1">
    <citation type="submission" date="2019-07" db="EMBL/GenBank/DDBJ databases">
        <title>Genome sequence of 2 isolates from Red Sea Mangroves.</title>
        <authorList>
            <person name="Sefrji F."/>
            <person name="Michoud G."/>
            <person name="Merlino G."/>
            <person name="Daffonchio D."/>
        </authorList>
    </citation>
    <scope>NUCLEOTIDE SEQUENCE [LARGE SCALE GENOMIC DNA]</scope>
    <source>
        <strain evidence="3 4">R1DC41</strain>
    </source>
</reference>
<dbReference type="Pfam" id="PF11772">
    <property type="entry name" value="EpuA"/>
    <property type="match status" value="1"/>
</dbReference>
<dbReference type="InterPro" id="IPR024596">
    <property type="entry name" value="RNApol_su_b/EpuA"/>
</dbReference>
<protein>
    <submittedName>
        <fullName evidence="3">DNA-directed RNA polymerase subunit beta</fullName>
    </submittedName>
</protein>
<evidence type="ECO:0000256" key="2">
    <source>
        <dbReference type="SAM" id="Phobius"/>
    </source>
</evidence>
<dbReference type="AlphaFoldDB" id="A0A7S8HG71"/>
<keyword evidence="3" id="KW-0804">Transcription</keyword>
<dbReference type="RefSeq" id="WP_239672364.1">
    <property type="nucleotide sequence ID" value="NZ_CP049742.1"/>
</dbReference>
<dbReference type="KEGG" id="mcui:G8O30_12345"/>
<feature type="region of interest" description="Disordered" evidence="1">
    <location>
        <begin position="1"/>
        <end position="67"/>
    </location>
</feature>
<dbReference type="EMBL" id="CP049742">
    <property type="protein sequence ID" value="QPC47689.1"/>
    <property type="molecule type" value="Genomic_DNA"/>
</dbReference>
<keyword evidence="4" id="KW-1185">Reference proteome</keyword>
<accession>A0A7S8HG71</accession>
<gene>
    <name evidence="3" type="ORF">G8O30_12345</name>
</gene>
<dbReference type="GO" id="GO:0000428">
    <property type="term" value="C:DNA-directed RNA polymerase complex"/>
    <property type="evidence" value="ECO:0007669"/>
    <property type="project" value="UniProtKB-KW"/>
</dbReference>
<sequence>MTEREQKPQTTSQDQTPKPLDPPSLKNEESKGSSSNTEPGITWNDEQTSLLEKKPIPEEKTREEKRKERKIRVRLFPIWLRVLLFLLLLLISIVSGVLIGYGVIGDGSPSDALSKETWQHIIDLVVKEK</sequence>
<keyword evidence="3" id="KW-0240">DNA-directed RNA polymerase</keyword>
<keyword evidence="2" id="KW-0812">Transmembrane</keyword>
<name>A0A7S8HG71_9BACI</name>
<evidence type="ECO:0000256" key="1">
    <source>
        <dbReference type="SAM" id="MobiDB-lite"/>
    </source>
</evidence>
<dbReference type="Proteomes" id="UP000593626">
    <property type="component" value="Chromosome"/>
</dbReference>
<evidence type="ECO:0000313" key="4">
    <source>
        <dbReference type="Proteomes" id="UP000593626"/>
    </source>
</evidence>
<keyword evidence="2" id="KW-1133">Transmembrane helix</keyword>
<feature type="transmembrane region" description="Helical" evidence="2">
    <location>
        <begin position="78"/>
        <end position="104"/>
    </location>
</feature>